<reference evidence="2" key="1">
    <citation type="journal article" date="2022" name="bioRxiv">
        <title>Sequencing and chromosome-scale assembly of the giantPleurodeles waltlgenome.</title>
        <authorList>
            <person name="Brown T."/>
            <person name="Elewa A."/>
            <person name="Iarovenko S."/>
            <person name="Subramanian E."/>
            <person name="Araus A.J."/>
            <person name="Petzold A."/>
            <person name="Susuki M."/>
            <person name="Suzuki K.-i.T."/>
            <person name="Hayashi T."/>
            <person name="Toyoda A."/>
            <person name="Oliveira C."/>
            <person name="Osipova E."/>
            <person name="Leigh N.D."/>
            <person name="Simon A."/>
            <person name="Yun M.H."/>
        </authorList>
    </citation>
    <scope>NUCLEOTIDE SEQUENCE</scope>
    <source>
        <strain evidence="2">20211129_DDA</strain>
        <tissue evidence="2">Liver</tissue>
    </source>
</reference>
<evidence type="ECO:0000313" key="3">
    <source>
        <dbReference type="Proteomes" id="UP001066276"/>
    </source>
</evidence>
<dbReference type="Proteomes" id="UP001066276">
    <property type="component" value="Chromosome 2_2"/>
</dbReference>
<feature type="region of interest" description="Disordered" evidence="1">
    <location>
        <begin position="1"/>
        <end position="93"/>
    </location>
</feature>
<organism evidence="2 3">
    <name type="scientific">Pleurodeles waltl</name>
    <name type="common">Iberian ribbed newt</name>
    <dbReference type="NCBI Taxonomy" id="8319"/>
    <lineage>
        <taxon>Eukaryota</taxon>
        <taxon>Metazoa</taxon>
        <taxon>Chordata</taxon>
        <taxon>Craniata</taxon>
        <taxon>Vertebrata</taxon>
        <taxon>Euteleostomi</taxon>
        <taxon>Amphibia</taxon>
        <taxon>Batrachia</taxon>
        <taxon>Caudata</taxon>
        <taxon>Salamandroidea</taxon>
        <taxon>Salamandridae</taxon>
        <taxon>Pleurodelinae</taxon>
        <taxon>Pleurodeles</taxon>
    </lineage>
</organism>
<accession>A0AAV7UTM1</accession>
<name>A0AAV7UTM1_PLEWA</name>
<proteinExistence type="predicted"/>
<dbReference type="EMBL" id="JANPWB010000004">
    <property type="protein sequence ID" value="KAJ1192427.1"/>
    <property type="molecule type" value="Genomic_DNA"/>
</dbReference>
<protein>
    <submittedName>
        <fullName evidence="2">Uncharacterized protein</fullName>
    </submittedName>
</protein>
<evidence type="ECO:0000313" key="2">
    <source>
        <dbReference type="EMBL" id="KAJ1192427.1"/>
    </source>
</evidence>
<feature type="compositionally biased region" description="Polar residues" evidence="1">
    <location>
        <begin position="84"/>
        <end position="93"/>
    </location>
</feature>
<evidence type="ECO:0000256" key="1">
    <source>
        <dbReference type="SAM" id="MobiDB-lite"/>
    </source>
</evidence>
<keyword evidence="3" id="KW-1185">Reference proteome</keyword>
<dbReference type="AlphaFoldDB" id="A0AAV7UTM1"/>
<sequence length="93" mass="9997">MCSSPGRLEPLSSHNPFCGARGHGSARGSWPIPHSCLQQGGRALPPPSRRHPQQQRPPALLRCSRRSARCPHNTAAPGPRPADPQSSGPRWPS</sequence>
<gene>
    <name evidence="2" type="ORF">NDU88_001734</name>
</gene>
<comment type="caution">
    <text evidence="2">The sequence shown here is derived from an EMBL/GenBank/DDBJ whole genome shotgun (WGS) entry which is preliminary data.</text>
</comment>